<comment type="caution">
    <text evidence="2">The sequence shown here is derived from an EMBL/GenBank/DDBJ whole genome shotgun (WGS) entry which is preliminary data.</text>
</comment>
<sequence>MIKNRSFMIGLGSGLLVGALLLQLMNVGTAAQVLSDAPADKLTKEQLQEQAEAMDMELVDAGDKRMTEEEWKQQMIDKSSKAQGSEVKSPKAADKTDAPKAPVQPAQPESKTDSTPKTEEPAAGKSPETPKSPSIKVKIASGSNLTDVASKLKQSGIISDTAAFVEKGRSKKMSTKIQSGTYEFAPGEDFNSIISKITTKPPS</sequence>
<feature type="compositionally biased region" description="Basic and acidic residues" evidence="1">
    <location>
        <begin position="110"/>
        <end position="122"/>
    </location>
</feature>
<accession>A0ABU6PPW4</accession>
<dbReference type="InterPro" id="IPR003770">
    <property type="entry name" value="MLTG-like"/>
</dbReference>
<dbReference type="Proteomes" id="UP001343257">
    <property type="component" value="Unassembled WGS sequence"/>
</dbReference>
<organism evidence="2 3">
    <name type="scientific">Paenibacillus chibensis</name>
    <dbReference type="NCBI Taxonomy" id="59846"/>
    <lineage>
        <taxon>Bacteria</taxon>
        <taxon>Bacillati</taxon>
        <taxon>Bacillota</taxon>
        <taxon>Bacilli</taxon>
        <taxon>Bacillales</taxon>
        <taxon>Paenibacillaceae</taxon>
        <taxon>Paenibacillus</taxon>
    </lineage>
</organism>
<evidence type="ECO:0000313" key="2">
    <source>
        <dbReference type="EMBL" id="MED5016918.1"/>
    </source>
</evidence>
<gene>
    <name evidence="2" type="ORF">P9847_06315</name>
</gene>
<reference evidence="2 3" key="1">
    <citation type="submission" date="2023-03" db="EMBL/GenBank/DDBJ databases">
        <title>Bacillus Genome Sequencing.</title>
        <authorList>
            <person name="Dunlap C."/>
        </authorList>
    </citation>
    <scope>NUCLEOTIDE SEQUENCE [LARGE SCALE GENOMIC DNA]</scope>
    <source>
        <strain evidence="2 3">NRS-52</strain>
    </source>
</reference>
<name>A0ABU6PPW4_9BACL</name>
<dbReference type="RefSeq" id="WP_328276305.1">
    <property type="nucleotide sequence ID" value="NZ_JARTLD010000015.1"/>
</dbReference>
<evidence type="ECO:0008006" key="4">
    <source>
        <dbReference type="Google" id="ProtNLM"/>
    </source>
</evidence>
<feature type="compositionally biased region" description="Basic and acidic residues" evidence="1">
    <location>
        <begin position="88"/>
        <end position="98"/>
    </location>
</feature>
<protein>
    <recommendedName>
        <fullName evidence="4">YceG-like family protein</fullName>
    </recommendedName>
</protein>
<feature type="region of interest" description="Disordered" evidence="1">
    <location>
        <begin position="63"/>
        <end position="135"/>
    </location>
</feature>
<keyword evidence="3" id="KW-1185">Reference proteome</keyword>
<feature type="compositionally biased region" description="Basic and acidic residues" evidence="1">
    <location>
        <begin position="63"/>
        <end position="72"/>
    </location>
</feature>
<dbReference type="Pfam" id="PF02618">
    <property type="entry name" value="YceG"/>
    <property type="match status" value="1"/>
</dbReference>
<proteinExistence type="predicted"/>
<dbReference type="EMBL" id="JARTLD010000015">
    <property type="protein sequence ID" value="MED5016918.1"/>
    <property type="molecule type" value="Genomic_DNA"/>
</dbReference>
<dbReference type="Gene3D" id="3.30.1490.480">
    <property type="entry name" value="Endolytic murein transglycosylase"/>
    <property type="match status" value="1"/>
</dbReference>
<evidence type="ECO:0000256" key="1">
    <source>
        <dbReference type="SAM" id="MobiDB-lite"/>
    </source>
</evidence>
<evidence type="ECO:0000313" key="3">
    <source>
        <dbReference type="Proteomes" id="UP001343257"/>
    </source>
</evidence>